<proteinExistence type="predicted"/>
<organism evidence="1 2">
    <name type="scientific">Segatella buccae</name>
    <dbReference type="NCBI Taxonomy" id="28126"/>
    <lineage>
        <taxon>Bacteria</taxon>
        <taxon>Pseudomonadati</taxon>
        <taxon>Bacteroidota</taxon>
        <taxon>Bacteroidia</taxon>
        <taxon>Bacteroidales</taxon>
        <taxon>Prevotellaceae</taxon>
        <taxon>Segatella</taxon>
    </lineage>
</organism>
<comment type="caution">
    <text evidence="1">The sequence shown here is derived from an EMBL/GenBank/DDBJ whole genome shotgun (WGS) entry which is preliminary data.</text>
</comment>
<dbReference type="Proteomes" id="UP000255283">
    <property type="component" value="Unassembled WGS sequence"/>
</dbReference>
<sequence>MVNVIWAKRVNHIMAKVSNPVWPKGSKQSGFSTDRYTKSFSLNTVVKAKMKMIREEIDRDLSNIKKNYLQKLSDTIDLL</sequence>
<protein>
    <submittedName>
        <fullName evidence="1">Uncharacterized protein</fullName>
    </submittedName>
</protein>
<evidence type="ECO:0000313" key="1">
    <source>
        <dbReference type="EMBL" id="SUB78899.1"/>
    </source>
</evidence>
<gene>
    <name evidence="1" type="ORF">NCTC13063_00150</name>
</gene>
<dbReference type="AlphaFoldDB" id="A0AAQ1ZHJ7"/>
<reference evidence="1 2" key="1">
    <citation type="submission" date="2018-06" db="EMBL/GenBank/DDBJ databases">
        <authorList>
            <consortium name="Pathogen Informatics"/>
            <person name="Doyle S."/>
        </authorList>
    </citation>
    <scope>NUCLEOTIDE SEQUENCE [LARGE SCALE GENOMIC DNA]</scope>
    <source>
        <strain evidence="1 2">NCTC13063</strain>
    </source>
</reference>
<evidence type="ECO:0000313" key="2">
    <source>
        <dbReference type="Proteomes" id="UP000255283"/>
    </source>
</evidence>
<dbReference type="EMBL" id="UGTJ01000001">
    <property type="protein sequence ID" value="SUB78899.1"/>
    <property type="molecule type" value="Genomic_DNA"/>
</dbReference>
<accession>A0AAQ1ZHJ7</accession>
<name>A0AAQ1ZHJ7_9BACT</name>